<evidence type="ECO:0000313" key="6">
    <source>
        <dbReference type="EMBL" id="CEK68744.1"/>
    </source>
</evidence>
<evidence type="ECO:0000256" key="2">
    <source>
        <dbReference type="ARBA" id="ARBA00011748"/>
    </source>
</evidence>
<keyword evidence="3" id="KW-0372">Hormone</keyword>
<dbReference type="GO" id="GO:0005615">
    <property type="term" value="C:extracellular space"/>
    <property type="evidence" value="ECO:0007669"/>
    <property type="project" value="TreeGrafter"/>
</dbReference>
<comment type="subunit">
    <text evidence="2">Homodimer; disulfide-linked.</text>
</comment>
<keyword evidence="4" id="KW-1015">Disulfide bond</keyword>
<evidence type="ECO:0008006" key="7">
    <source>
        <dbReference type="Google" id="ProtNLM"/>
    </source>
</evidence>
<dbReference type="EMBL" id="HACG01021879">
    <property type="protein sequence ID" value="CEK68744.1"/>
    <property type="molecule type" value="Transcribed_RNA"/>
</dbReference>
<feature type="chain" id="PRO_5002111168" description="Stanniocalcin" evidence="5">
    <location>
        <begin position="21"/>
        <end position="207"/>
    </location>
</feature>
<organism evidence="6">
    <name type="scientific">Arion vulgaris</name>
    <dbReference type="NCBI Taxonomy" id="1028688"/>
    <lineage>
        <taxon>Eukaryota</taxon>
        <taxon>Metazoa</taxon>
        <taxon>Spiralia</taxon>
        <taxon>Lophotrochozoa</taxon>
        <taxon>Mollusca</taxon>
        <taxon>Gastropoda</taxon>
        <taxon>Heterobranchia</taxon>
        <taxon>Euthyneura</taxon>
        <taxon>Panpulmonata</taxon>
        <taxon>Eupulmonata</taxon>
        <taxon>Stylommatophora</taxon>
        <taxon>Helicina</taxon>
        <taxon>Arionoidea</taxon>
        <taxon>Arionidae</taxon>
        <taxon>Arion</taxon>
    </lineage>
</organism>
<dbReference type="GO" id="GO:0005179">
    <property type="term" value="F:hormone activity"/>
    <property type="evidence" value="ECO:0007669"/>
    <property type="project" value="UniProtKB-KW"/>
</dbReference>
<dbReference type="InterPro" id="IPR004978">
    <property type="entry name" value="Stanniocalcin"/>
</dbReference>
<accession>A0A0B6ZJE0</accession>
<dbReference type="Pfam" id="PF03298">
    <property type="entry name" value="Stanniocalcin"/>
    <property type="match status" value="1"/>
</dbReference>
<reference evidence="6" key="1">
    <citation type="submission" date="2014-12" db="EMBL/GenBank/DDBJ databases">
        <title>Insight into the proteome of Arion vulgaris.</title>
        <authorList>
            <person name="Aradska J."/>
            <person name="Bulat T."/>
            <person name="Smidak R."/>
            <person name="Sarate P."/>
            <person name="Gangsoo J."/>
            <person name="Sialana F."/>
            <person name="Bilban M."/>
            <person name="Lubec G."/>
        </authorList>
    </citation>
    <scope>NUCLEOTIDE SEQUENCE</scope>
    <source>
        <tissue evidence="6">Skin</tissue>
    </source>
</reference>
<feature type="signal peptide" evidence="5">
    <location>
        <begin position="1"/>
        <end position="20"/>
    </location>
</feature>
<evidence type="ECO:0000256" key="1">
    <source>
        <dbReference type="ARBA" id="ARBA00008693"/>
    </source>
</evidence>
<evidence type="ECO:0000256" key="5">
    <source>
        <dbReference type="SAM" id="SignalP"/>
    </source>
</evidence>
<proteinExistence type="inferred from homology"/>
<dbReference type="PANTHER" id="PTHR11245">
    <property type="entry name" value="STANNIOCALCIN"/>
    <property type="match status" value="1"/>
</dbReference>
<comment type="similarity">
    <text evidence="1">Belongs to the stanniocalcin family.</text>
</comment>
<dbReference type="GO" id="GO:0006874">
    <property type="term" value="P:intracellular calcium ion homeostasis"/>
    <property type="evidence" value="ECO:0007669"/>
    <property type="project" value="TreeGrafter"/>
</dbReference>
<sequence length="207" mass="23897">MIMTGLQLFLILLCVPTSFAFLFRRDTPIATAEGAVNEACLNMAEQGSCEFYTCFENRLPCGRDWYMVRTGGHYCNTMRRQRTNFSPEGQRFLNDSQQCLTRSLKELYRRDHIDCQELEDAAMSAITPCFTENAFCDIFEIDASHFIDVYEFTDLFHVGANRVWRLIVSLATRCGSEALREHSSTVGERVIDTLNSFFSYIEDSFRF</sequence>
<gene>
    <name evidence="6" type="primary">ORF67530</name>
</gene>
<dbReference type="PANTHER" id="PTHR11245:SF6">
    <property type="entry name" value="DUF19 DOMAIN-CONTAINING PROTEIN"/>
    <property type="match status" value="1"/>
</dbReference>
<keyword evidence="5" id="KW-0732">Signal</keyword>
<dbReference type="AlphaFoldDB" id="A0A0B6ZJE0"/>
<evidence type="ECO:0000256" key="3">
    <source>
        <dbReference type="ARBA" id="ARBA00022702"/>
    </source>
</evidence>
<name>A0A0B6ZJE0_9EUPU</name>
<evidence type="ECO:0000256" key="4">
    <source>
        <dbReference type="ARBA" id="ARBA00023157"/>
    </source>
</evidence>
<protein>
    <recommendedName>
        <fullName evidence="7">Stanniocalcin</fullName>
    </recommendedName>
</protein>